<reference evidence="1 2" key="1">
    <citation type="journal article" date="2015" name="Genome Announc.">
        <title>Draft Genome Sequence of Burkholderia sp. Strain PML1(12), an Ectomycorrhizosphere-Inhabiting Bacterium with Effective Mineral-Weathering Ability.</title>
        <authorList>
            <person name="Uroz S."/>
            <person name="Oger P."/>
        </authorList>
    </citation>
    <scope>NUCLEOTIDE SEQUENCE [LARGE SCALE GENOMIC DNA]</scope>
    <source>
        <strain evidence="2">PML1(12)</strain>
    </source>
</reference>
<dbReference type="OrthoDB" id="9795283at2"/>
<sequence>MSLLDTLASSFGNSSSQGGGAQSGLIAAAMEFVNNQPGGLNGLIQRFHENGAGDIVSSWVGNGENKPISSDTVTNVLGSDAVSQIAQKAGLSGDQVSGMLATVLPHLVNHATPDGQVPADGKLDVGSLLGSLGGLGALAGMFGKSEEPKA</sequence>
<dbReference type="InterPro" id="IPR027405">
    <property type="entry name" value="YidB-like"/>
</dbReference>
<dbReference type="Pfam" id="PF20159">
    <property type="entry name" value="YidB"/>
    <property type="match status" value="1"/>
</dbReference>
<evidence type="ECO:0000313" key="2">
    <source>
        <dbReference type="Proteomes" id="UP000035963"/>
    </source>
</evidence>
<keyword evidence="2" id="KW-1185">Reference proteome</keyword>
<accession>A0A0J1CK11</accession>
<gene>
    <name evidence="1" type="ORF">EOS_39455</name>
</gene>
<protein>
    <recommendedName>
        <fullName evidence="3">DUF937 domain-containing protein</fullName>
    </recommendedName>
</protein>
<dbReference type="EMBL" id="AEJF01000240">
    <property type="protein sequence ID" value="KLU20781.1"/>
    <property type="molecule type" value="Genomic_DNA"/>
</dbReference>
<dbReference type="InterPro" id="IPR045372">
    <property type="entry name" value="YidB"/>
</dbReference>
<proteinExistence type="predicted"/>
<comment type="caution">
    <text evidence="1">The sequence shown here is derived from an EMBL/GenBank/DDBJ whole genome shotgun (WGS) entry which is preliminary data.</text>
</comment>
<dbReference type="RefSeq" id="WP_047897671.1">
    <property type="nucleotide sequence ID" value="NZ_AEJF01000240.1"/>
</dbReference>
<evidence type="ECO:0000313" key="1">
    <source>
        <dbReference type="EMBL" id="KLU20781.1"/>
    </source>
</evidence>
<evidence type="ECO:0008006" key="3">
    <source>
        <dbReference type="Google" id="ProtNLM"/>
    </source>
</evidence>
<dbReference type="Gene3D" id="1.10.10.690">
    <property type="entry name" value="YidB-like"/>
    <property type="match status" value="1"/>
</dbReference>
<dbReference type="AlphaFoldDB" id="A0A0J1CK11"/>
<organism evidence="1 2">
    <name type="scientific">Caballeronia mineralivorans PML1(12)</name>
    <dbReference type="NCBI Taxonomy" id="908627"/>
    <lineage>
        <taxon>Bacteria</taxon>
        <taxon>Pseudomonadati</taxon>
        <taxon>Pseudomonadota</taxon>
        <taxon>Betaproteobacteria</taxon>
        <taxon>Burkholderiales</taxon>
        <taxon>Burkholderiaceae</taxon>
        <taxon>Caballeronia</taxon>
    </lineage>
</organism>
<dbReference type="SUPFAM" id="SSF140804">
    <property type="entry name" value="YidB-like"/>
    <property type="match status" value="1"/>
</dbReference>
<dbReference type="Proteomes" id="UP000035963">
    <property type="component" value="Unassembled WGS sequence"/>
</dbReference>
<name>A0A0J1CK11_9BURK</name>
<dbReference type="PATRIC" id="fig|908627.4.peg.8835"/>